<dbReference type="Pfam" id="PF25872">
    <property type="entry name" value="HTH_77"/>
    <property type="match status" value="1"/>
</dbReference>
<dbReference type="PANTHER" id="PTHR47691:SF3">
    <property type="entry name" value="HTH-TYPE TRANSCRIPTIONAL REGULATOR RV0890C-RELATED"/>
    <property type="match status" value="1"/>
</dbReference>
<dbReference type="InterPro" id="IPR016032">
    <property type="entry name" value="Sig_transdc_resp-reg_C-effctor"/>
</dbReference>
<evidence type="ECO:0000259" key="4">
    <source>
        <dbReference type="SMART" id="SM00862"/>
    </source>
</evidence>
<dbReference type="InterPro" id="IPR027417">
    <property type="entry name" value="P-loop_NTPase"/>
</dbReference>
<gene>
    <name evidence="6" type="ORF">ACFFRI_15100</name>
</gene>
<evidence type="ECO:0000259" key="3">
    <source>
        <dbReference type="SMART" id="SM00382"/>
    </source>
</evidence>
<dbReference type="SUPFAM" id="SSF46894">
    <property type="entry name" value="C-terminal effector domain of the bipartite response regulators"/>
    <property type="match status" value="1"/>
</dbReference>
<evidence type="ECO:0000313" key="6">
    <source>
        <dbReference type="EMBL" id="MFB9314382.1"/>
    </source>
</evidence>
<evidence type="ECO:0000256" key="1">
    <source>
        <dbReference type="ARBA" id="ARBA00005820"/>
    </source>
</evidence>
<dbReference type="InterPro" id="IPR003593">
    <property type="entry name" value="AAA+_ATPase"/>
</dbReference>
<dbReference type="Pfam" id="PF03704">
    <property type="entry name" value="BTAD"/>
    <property type="match status" value="1"/>
</dbReference>
<dbReference type="Pfam" id="PF13401">
    <property type="entry name" value="AAA_22"/>
    <property type="match status" value="1"/>
</dbReference>
<dbReference type="InterPro" id="IPR005158">
    <property type="entry name" value="BTAD"/>
</dbReference>
<dbReference type="PRINTS" id="PR00364">
    <property type="entry name" value="DISEASERSIST"/>
</dbReference>
<evidence type="ECO:0000259" key="5">
    <source>
        <dbReference type="SMART" id="SM01043"/>
    </source>
</evidence>
<evidence type="ECO:0000313" key="7">
    <source>
        <dbReference type="Proteomes" id="UP001589750"/>
    </source>
</evidence>
<comment type="similarity">
    <text evidence="1">Belongs to the AfsR/DnrI/RedD regulatory family.</text>
</comment>
<dbReference type="EMBL" id="JBHMDG010000020">
    <property type="protein sequence ID" value="MFB9314382.1"/>
    <property type="molecule type" value="Genomic_DNA"/>
</dbReference>
<feature type="domain" description="OmpR/PhoB-type" evidence="4">
    <location>
        <begin position="12"/>
        <end position="82"/>
    </location>
</feature>
<dbReference type="Gene3D" id="3.40.50.300">
    <property type="entry name" value="P-loop containing nucleotide triphosphate hydrolases"/>
    <property type="match status" value="1"/>
</dbReference>
<feature type="domain" description="Bacterial transcriptional activator" evidence="5">
    <location>
        <begin position="89"/>
        <end position="227"/>
    </location>
</feature>
<organism evidence="6 7">
    <name type="scientific">Nocardioides plantarum</name>
    <dbReference type="NCBI Taxonomy" id="29299"/>
    <lineage>
        <taxon>Bacteria</taxon>
        <taxon>Bacillati</taxon>
        <taxon>Actinomycetota</taxon>
        <taxon>Actinomycetes</taxon>
        <taxon>Propionibacteriales</taxon>
        <taxon>Nocardioidaceae</taxon>
        <taxon>Nocardioides</taxon>
    </lineage>
</organism>
<sequence length="1047" mass="110805">MLRLLDEVSYGGHAVTGERSQALLAALAAARGRAVVESDLVEAVWADDVPANPAKALQVVVSRTRSQTAAEVVVRVDGGYRLGVTGDDLDVAVLAQRVRDAVRAEASGDATGARDRARTALAVTVARGAEVASLADLRDDARRDLVTATAVLGRSLAALGQHDEALAHLETLADPDEATLAELLRSESAVHGAPVALARYEQHRGEVRDRLGVDTGPALQAVHAALLAADNPVRSGVHYDATPLVGRDDDVRRLRALVRQSRVTSILGPGGLGKTRLAHLLGREADQSVVHFVELAGVASPDDVVGEVGSALGVRDSVSGRRVLTAEQRADVRGRIAQQLDQVPTLLILDNCEHVVDAVADLVAPLVAATRDLRVVTTTRAPLGIAAERVFALGQLTDDAGVELFGQRAEAARPGVRLDDDAVRRVVARLDGLPLAIELAAAKVRAMSVADIDRRLDDRFALLRGSDRGAPDRHQTLLAVIDWSWNLLGEADRRALRRLSVFHDGFALDGADAVLGHDALGALESLAGQSLLTVRDAADGADALRYRMLETVREFGRSRLVEGGEEDDARATLRAWATDLAARSLDGLHGLDQIAVVRHLAIEDNNLADVLREALVHDDPETVVVLLAALGACWTIRGEHARVIALLGAFEELVATWEPPPALADATSRAAAALVMNTAVAEMVQPARARALLDQLGPRSSDPGTRALSRVMTSTDTVAAPELMAYADDPDRHVAMLALQWASHGLENNGDPEGAAAASLRAIDLWREEDGVWTRALQHTQLAGIYSQLGRIELATPHAVAALEVLDALAADDDAIQLRAILAFAAMTDGRLGDAARLLDEMSARRSTGMWGGTIIVPATRAELQLARGDVPGGLALFDEAVAHVRVLRFPGFALSAGYEPWTLFAESAAVSAQARHGSAPGGDDLHRVLSAKAAGVLDPTRGRLDYPVVGCVLFGLGAWALLREGSVDRGLTLLALAERFAYSRYSPSMAWESMVAAADALAPGELERRVASYDGRRGASVLDEAHAAISELGSATSARLGASKRT</sequence>
<comment type="caution">
    <text evidence="6">The sequence shown here is derived from an EMBL/GenBank/DDBJ whole genome shotgun (WGS) entry which is preliminary data.</text>
</comment>
<dbReference type="Gene3D" id="1.10.10.10">
    <property type="entry name" value="Winged helix-like DNA-binding domain superfamily/Winged helix DNA-binding domain"/>
    <property type="match status" value="1"/>
</dbReference>
<dbReference type="PANTHER" id="PTHR47691">
    <property type="entry name" value="REGULATOR-RELATED"/>
    <property type="match status" value="1"/>
</dbReference>
<dbReference type="SMART" id="SM01043">
    <property type="entry name" value="BTAD"/>
    <property type="match status" value="1"/>
</dbReference>
<dbReference type="SUPFAM" id="SSF52540">
    <property type="entry name" value="P-loop containing nucleoside triphosphate hydrolases"/>
    <property type="match status" value="1"/>
</dbReference>
<evidence type="ECO:0000256" key="2">
    <source>
        <dbReference type="ARBA" id="ARBA00023125"/>
    </source>
</evidence>
<name>A0ABV5KCA5_9ACTN</name>
<dbReference type="SMART" id="SM00862">
    <property type="entry name" value="Trans_reg_C"/>
    <property type="match status" value="1"/>
</dbReference>
<reference evidence="6 7" key="1">
    <citation type="submission" date="2024-09" db="EMBL/GenBank/DDBJ databases">
        <authorList>
            <person name="Sun Q."/>
            <person name="Mori K."/>
        </authorList>
    </citation>
    <scope>NUCLEOTIDE SEQUENCE [LARGE SCALE GENOMIC DNA]</scope>
    <source>
        <strain evidence="6 7">JCM 9626</strain>
    </source>
</reference>
<dbReference type="InterPro" id="IPR058852">
    <property type="entry name" value="HTH_77"/>
</dbReference>
<accession>A0ABV5KCA5</accession>
<dbReference type="Proteomes" id="UP001589750">
    <property type="component" value="Unassembled WGS sequence"/>
</dbReference>
<keyword evidence="7" id="KW-1185">Reference proteome</keyword>
<protein>
    <submittedName>
        <fullName evidence="6">AAA family ATPase</fullName>
    </submittedName>
</protein>
<dbReference type="Gene3D" id="1.25.40.10">
    <property type="entry name" value="Tetratricopeptide repeat domain"/>
    <property type="match status" value="2"/>
</dbReference>
<dbReference type="InterPro" id="IPR001867">
    <property type="entry name" value="OmpR/PhoB-type_DNA-bd"/>
</dbReference>
<dbReference type="RefSeq" id="WP_379141980.1">
    <property type="nucleotide sequence ID" value="NZ_JBHMDG010000020.1"/>
</dbReference>
<proteinExistence type="inferred from homology"/>
<dbReference type="InterPro" id="IPR036388">
    <property type="entry name" value="WH-like_DNA-bd_sf"/>
</dbReference>
<keyword evidence="2" id="KW-0238">DNA-binding</keyword>
<dbReference type="InterPro" id="IPR011990">
    <property type="entry name" value="TPR-like_helical_dom_sf"/>
</dbReference>
<dbReference type="SUPFAM" id="SSF48452">
    <property type="entry name" value="TPR-like"/>
    <property type="match status" value="2"/>
</dbReference>
<dbReference type="SMART" id="SM00382">
    <property type="entry name" value="AAA"/>
    <property type="match status" value="1"/>
</dbReference>
<feature type="domain" description="AAA+ ATPase" evidence="3">
    <location>
        <begin position="260"/>
        <end position="397"/>
    </location>
</feature>
<dbReference type="InterPro" id="IPR049945">
    <property type="entry name" value="AAA_22"/>
</dbReference>